<feature type="transmembrane region" description="Helical" evidence="8">
    <location>
        <begin position="381"/>
        <end position="405"/>
    </location>
</feature>
<evidence type="ECO:0000256" key="3">
    <source>
        <dbReference type="ARBA" id="ARBA00022475"/>
    </source>
</evidence>
<dbReference type="RefSeq" id="WP_100365361.1">
    <property type="nucleotide sequence ID" value="NZ_PGFF01000001.1"/>
</dbReference>
<name>A0A2M9CMY0_9MICO</name>
<feature type="transmembrane region" description="Helical" evidence="8">
    <location>
        <begin position="175"/>
        <end position="200"/>
    </location>
</feature>
<evidence type="ECO:0000259" key="9">
    <source>
        <dbReference type="Pfam" id="PF00482"/>
    </source>
</evidence>
<evidence type="ECO:0000256" key="6">
    <source>
        <dbReference type="ARBA" id="ARBA00022989"/>
    </source>
</evidence>
<comment type="similarity">
    <text evidence="2">Belongs to the GSP F family.</text>
</comment>
<keyword evidence="5 8" id="KW-0812">Transmembrane</keyword>
<keyword evidence="4" id="KW-0997">Cell inner membrane</keyword>
<keyword evidence="11" id="KW-1185">Reference proteome</keyword>
<dbReference type="PANTHER" id="PTHR30012">
    <property type="entry name" value="GENERAL SECRETION PATHWAY PROTEIN"/>
    <property type="match status" value="1"/>
</dbReference>
<evidence type="ECO:0000256" key="4">
    <source>
        <dbReference type="ARBA" id="ARBA00022519"/>
    </source>
</evidence>
<dbReference type="InterPro" id="IPR042094">
    <property type="entry name" value="T2SS_GspF_sf"/>
</dbReference>
<dbReference type="OrthoDB" id="9805682at2"/>
<gene>
    <name evidence="10" type="ORF">CLV46_2837</name>
</gene>
<dbReference type="Proteomes" id="UP000228758">
    <property type="component" value="Unassembled WGS sequence"/>
</dbReference>
<evidence type="ECO:0000256" key="1">
    <source>
        <dbReference type="ARBA" id="ARBA00004429"/>
    </source>
</evidence>
<feature type="domain" description="Type II secretion system protein GspF" evidence="9">
    <location>
        <begin position="76"/>
        <end position="198"/>
    </location>
</feature>
<feature type="domain" description="Type II secretion system protein GspF" evidence="9">
    <location>
        <begin position="278"/>
        <end position="400"/>
    </location>
</feature>
<keyword evidence="3" id="KW-1003">Cell membrane</keyword>
<dbReference type="Gene3D" id="1.20.81.30">
    <property type="entry name" value="Type II secretion system (T2SS), domain F"/>
    <property type="match status" value="2"/>
</dbReference>
<evidence type="ECO:0000256" key="2">
    <source>
        <dbReference type="ARBA" id="ARBA00005745"/>
    </source>
</evidence>
<keyword evidence="6 8" id="KW-1133">Transmembrane helix</keyword>
<keyword evidence="7 8" id="KW-0472">Membrane</keyword>
<accession>A0A2M9CMY0</accession>
<dbReference type="InterPro" id="IPR018076">
    <property type="entry name" value="T2SS_GspF_dom"/>
</dbReference>
<dbReference type="Pfam" id="PF00482">
    <property type="entry name" value="T2SSF"/>
    <property type="match status" value="2"/>
</dbReference>
<dbReference type="GO" id="GO:0005886">
    <property type="term" value="C:plasma membrane"/>
    <property type="evidence" value="ECO:0007669"/>
    <property type="project" value="UniProtKB-SubCell"/>
</dbReference>
<reference evidence="10 11" key="1">
    <citation type="submission" date="2017-11" db="EMBL/GenBank/DDBJ databases">
        <title>Genomic Encyclopedia of Archaeal and Bacterial Type Strains, Phase II (KMG-II): From Individual Species to Whole Genera.</title>
        <authorList>
            <person name="Goeker M."/>
        </authorList>
    </citation>
    <scope>NUCLEOTIDE SEQUENCE [LARGE SCALE GENOMIC DNA]</scope>
    <source>
        <strain evidence="10 11">DSM 27393</strain>
    </source>
</reference>
<dbReference type="AlphaFoldDB" id="A0A2M9CMY0"/>
<feature type="transmembrane region" description="Helical" evidence="8">
    <location>
        <begin position="225"/>
        <end position="244"/>
    </location>
</feature>
<evidence type="ECO:0000256" key="8">
    <source>
        <dbReference type="SAM" id="Phobius"/>
    </source>
</evidence>
<dbReference type="FunFam" id="1.20.81.30:FF:000001">
    <property type="entry name" value="Type II secretion system protein F"/>
    <property type="match status" value="2"/>
</dbReference>
<evidence type="ECO:0000256" key="5">
    <source>
        <dbReference type="ARBA" id="ARBA00022692"/>
    </source>
</evidence>
<dbReference type="PANTHER" id="PTHR30012:SF0">
    <property type="entry name" value="TYPE II SECRETION SYSTEM PROTEIN F-RELATED"/>
    <property type="match status" value="1"/>
</dbReference>
<evidence type="ECO:0000313" key="10">
    <source>
        <dbReference type="EMBL" id="PJJ73251.1"/>
    </source>
</evidence>
<sequence>MTTATTFEYKGVDGSGKPIKGRIDAASEQAVAMRLRALGIAATGITPVNGGTGLQREITIPAFEKKVGLKDLAIMSRQAATMIAAGLALLQTLNILADQSENKKLKTVLGEVRTDVERGSSLSDAMAKHQLDFPPLMINMIRAGEVGGFLEKALESVAGNFEKEVKLRNTIKAALTYPVIVLIMSILAVIGMLIFIVPVFEKMFQDLGGELPLPTQFLVVMSKQMVWLAPLLAVLLVVGSVWWGRHKNDEKVRRVVDPWRLRVPVFGHLAKKIAIARFTRNFSTMIGSGVPILRSIAIVGETSGNFVIESALRKVQESVRHGQSIAKPLAQEPVFPQMVVQMIAVGEDSGALEQMLAKVSDFYDDEVQSTTEQLTALIEPLMIAFLGIVVGGMIVALYLPIFSIIGTVQ</sequence>
<comment type="subcellular location">
    <subcellularLocation>
        <location evidence="1">Cell inner membrane</location>
        <topology evidence="1">Multi-pass membrane protein</topology>
    </subcellularLocation>
</comment>
<comment type="caution">
    <text evidence="10">The sequence shown here is derived from an EMBL/GenBank/DDBJ whole genome shotgun (WGS) entry which is preliminary data.</text>
</comment>
<evidence type="ECO:0000313" key="11">
    <source>
        <dbReference type="Proteomes" id="UP000228758"/>
    </source>
</evidence>
<proteinExistence type="inferred from homology"/>
<organism evidence="10 11">
    <name type="scientific">Diaminobutyricimonas aerilata</name>
    <dbReference type="NCBI Taxonomy" id="1162967"/>
    <lineage>
        <taxon>Bacteria</taxon>
        <taxon>Bacillati</taxon>
        <taxon>Actinomycetota</taxon>
        <taxon>Actinomycetes</taxon>
        <taxon>Micrococcales</taxon>
        <taxon>Microbacteriaceae</taxon>
        <taxon>Diaminobutyricimonas</taxon>
    </lineage>
</organism>
<dbReference type="InterPro" id="IPR003004">
    <property type="entry name" value="GspF/PilC"/>
</dbReference>
<dbReference type="PRINTS" id="PR00812">
    <property type="entry name" value="BCTERIALGSPF"/>
</dbReference>
<protein>
    <submittedName>
        <fullName evidence="10">Type IV pilus assembly protein PilC</fullName>
    </submittedName>
</protein>
<evidence type="ECO:0000256" key="7">
    <source>
        <dbReference type="ARBA" id="ARBA00023136"/>
    </source>
</evidence>
<dbReference type="EMBL" id="PGFF01000001">
    <property type="protein sequence ID" value="PJJ73251.1"/>
    <property type="molecule type" value="Genomic_DNA"/>
</dbReference>